<dbReference type="InterPro" id="IPR000212">
    <property type="entry name" value="DNA_helicase_UvrD/REP"/>
</dbReference>
<dbReference type="InterPro" id="IPR014016">
    <property type="entry name" value="UvrD-like_ATP-bd"/>
</dbReference>
<keyword evidence="7" id="KW-0269">Exonuclease</keyword>
<dbReference type="Pfam" id="PF13361">
    <property type="entry name" value="UvrD_C"/>
    <property type="match status" value="2"/>
</dbReference>
<dbReference type="Pfam" id="PF12705">
    <property type="entry name" value="PDDEXK_1"/>
    <property type="match status" value="1"/>
</dbReference>
<organism evidence="19 20">
    <name type="scientific">Marihabitans asiaticum</name>
    <dbReference type="NCBI Taxonomy" id="415218"/>
    <lineage>
        <taxon>Bacteria</taxon>
        <taxon>Bacillati</taxon>
        <taxon>Actinomycetota</taxon>
        <taxon>Actinomycetes</taxon>
        <taxon>Micrococcales</taxon>
        <taxon>Intrasporangiaceae</taxon>
        <taxon>Marihabitans</taxon>
    </lineage>
</organism>
<keyword evidence="2" id="KW-0540">Nuclease</keyword>
<dbReference type="InterPro" id="IPR027417">
    <property type="entry name" value="P-loop_NTPase"/>
</dbReference>
<evidence type="ECO:0000256" key="13">
    <source>
        <dbReference type="ARBA" id="ARBA00034808"/>
    </source>
</evidence>
<evidence type="ECO:0000256" key="12">
    <source>
        <dbReference type="ARBA" id="ARBA00034617"/>
    </source>
</evidence>
<feature type="compositionally biased region" description="Basic and acidic residues" evidence="16">
    <location>
        <begin position="880"/>
        <end position="889"/>
    </location>
</feature>
<dbReference type="InterPro" id="IPR011604">
    <property type="entry name" value="PDDEXK-like_dom_sf"/>
</dbReference>
<comment type="catalytic activity">
    <reaction evidence="12">
        <text>Couples ATP hydrolysis with the unwinding of duplex DNA by translocating in the 3'-5' direction.</text>
        <dbReference type="EC" id="5.6.2.4"/>
    </reaction>
</comment>
<evidence type="ECO:0000256" key="2">
    <source>
        <dbReference type="ARBA" id="ARBA00022722"/>
    </source>
</evidence>
<dbReference type="GO" id="GO:0033202">
    <property type="term" value="C:DNA helicase complex"/>
    <property type="evidence" value="ECO:0007669"/>
    <property type="project" value="TreeGrafter"/>
</dbReference>
<gene>
    <name evidence="19" type="ORF">FB557_0915</name>
</gene>
<comment type="caution">
    <text evidence="19">The sequence shown here is derived from an EMBL/GenBank/DDBJ whole genome shotgun (WGS) entry which is preliminary data.</text>
</comment>
<evidence type="ECO:0000256" key="4">
    <source>
        <dbReference type="ARBA" id="ARBA00022763"/>
    </source>
</evidence>
<feature type="compositionally biased region" description="Basic and acidic residues" evidence="16">
    <location>
        <begin position="28"/>
        <end position="38"/>
    </location>
</feature>
<dbReference type="GO" id="GO:0000725">
    <property type="term" value="P:recombinational repair"/>
    <property type="evidence" value="ECO:0007669"/>
    <property type="project" value="TreeGrafter"/>
</dbReference>
<dbReference type="InterPro" id="IPR014017">
    <property type="entry name" value="DNA_helicase_UvrD-like_C"/>
</dbReference>
<proteinExistence type="inferred from homology"/>
<keyword evidence="4" id="KW-0227">DNA damage</keyword>
<dbReference type="GO" id="GO:0003677">
    <property type="term" value="F:DNA binding"/>
    <property type="evidence" value="ECO:0007669"/>
    <property type="project" value="UniProtKB-KW"/>
</dbReference>
<dbReference type="PROSITE" id="PS51198">
    <property type="entry name" value="UVRD_HELICASE_ATP_BIND"/>
    <property type="match status" value="1"/>
</dbReference>
<dbReference type="GO" id="GO:0005829">
    <property type="term" value="C:cytosol"/>
    <property type="evidence" value="ECO:0007669"/>
    <property type="project" value="TreeGrafter"/>
</dbReference>
<dbReference type="Gene3D" id="1.10.10.160">
    <property type="match status" value="1"/>
</dbReference>
<evidence type="ECO:0000256" key="3">
    <source>
        <dbReference type="ARBA" id="ARBA00022741"/>
    </source>
</evidence>
<accession>A0A560WIG6</accession>
<dbReference type="Gene3D" id="1.10.486.10">
    <property type="entry name" value="PCRA, domain 4"/>
    <property type="match status" value="1"/>
</dbReference>
<dbReference type="SUPFAM" id="SSF52980">
    <property type="entry name" value="Restriction endonuclease-like"/>
    <property type="match status" value="1"/>
</dbReference>
<comment type="catalytic activity">
    <reaction evidence="14">
        <text>ATP + H2O = ADP + phosphate + H(+)</text>
        <dbReference type="Rhea" id="RHEA:13065"/>
        <dbReference type="ChEBI" id="CHEBI:15377"/>
        <dbReference type="ChEBI" id="CHEBI:15378"/>
        <dbReference type="ChEBI" id="CHEBI:30616"/>
        <dbReference type="ChEBI" id="CHEBI:43474"/>
        <dbReference type="ChEBI" id="CHEBI:456216"/>
        <dbReference type="EC" id="5.6.2.4"/>
    </reaction>
</comment>
<dbReference type="GO" id="GO:0004527">
    <property type="term" value="F:exonuclease activity"/>
    <property type="evidence" value="ECO:0007669"/>
    <property type="project" value="UniProtKB-KW"/>
</dbReference>
<dbReference type="InterPro" id="IPR011335">
    <property type="entry name" value="Restrct_endonuc-II-like"/>
</dbReference>
<evidence type="ECO:0000256" key="6">
    <source>
        <dbReference type="ARBA" id="ARBA00022806"/>
    </source>
</evidence>
<keyword evidence="5 15" id="KW-0378">Hydrolase</keyword>
<keyword evidence="6 15" id="KW-0347">Helicase</keyword>
<evidence type="ECO:0000313" key="19">
    <source>
        <dbReference type="EMBL" id="TWD17348.1"/>
    </source>
</evidence>
<evidence type="ECO:0000256" key="9">
    <source>
        <dbReference type="ARBA" id="ARBA00023125"/>
    </source>
</evidence>
<dbReference type="PANTHER" id="PTHR11070:SF55">
    <property type="entry name" value="DNA 3'-5' HELICASE"/>
    <property type="match status" value="1"/>
</dbReference>
<keyword evidence="9" id="KW-0238">DNA-binding</keyword>
<evidence type="ECO:0000256" key="15">
    <source>
        <dbReference type="PROSITE-ProRule" id="PRU00560"/>
    </source>
</evidence>
<dbReference type="Pfam" id="PF00580">
    <property type="entry name" value="UvrD-helicase"/>
    <property type="match status" value="1"/>
</dbReference>
<keyword evidence="20" id="KW-1185">Reference proteome</keyword>
<evidence type="ECO:0000256" key="10">
    <source>
        <dbReference type="ARBA" id="ARBA00023204"/>
    </source>
</evidence>
<name>A0A560WIG6_9MICO</name>
<feature type="binding site" evidence="15">
    <location>
        <begin position="78"/>
        <end position="85"/>
    </location>
    <ligand>
        <name>ATP</name>
        <dbReference type="ChEBI" id="CHEBI:30616"/>
    </ligand>
</feature>
<evidence type="ECO:0000256" key="5">
    <source>
        <dbReference type="ARBA" id="ARBA00022801"/>
    </source>
</evidence>
<feature type="region of interest" description="Disordered" evidence="16">
    <location>
        <begin position="877"/>
        <end position="910"/>
    </location>
</feature>
<feature type="domain" description="UvrD-like helicase ATP-binding" evidence="17">
    <location>
        <begin position="57"/>
        <end position="390"/>
    </location>
</feature>
<dbReference type="EC" id="5.6.2.4" evidence="13"/>
<evidence type="ECO:0000256" key="14">
    <source>
        <dbReference type="ARBA" id="ARBA00048988"/>
    </source>
</evidence>
<feature type="domain" description="UvrD-like helicase C-terminal" evidence="18">
    <location>
        <begin position="391"/>
        <end position="697"/>
    </location>
</feature>
<dbReference type="SUPFAM" id="SSF52540">
    <property type="entry name" value="P-loop containing nucleoside triphosphate hydrolases"/>
    <property type="match status" value="1"/>
</dbReference>
<evidence type="ECO:0000256" key="7">
    <source>
        <dbReference type="ARBA" id="ARBA00022839"/>
    </source>
</evidence>
<comment type="similarity">
    <text evidence="1">Belongs to the helicase family. UvrD subfamily.</text>
</comment>
<sequence length="1130" mass="120550">MTPPPGAGPLGPAEQPTLFGGPGGSPFAEREGTDRMDDAPAPTLSAAELSRALGQEHPPTAEQAAIIEAPLRPQLVVAGAGSGKTETMTARVVWLVANGLVQPEEVLGLTFTRKAAGELADRVGARLATLERTGLWQAQRTDVSGALTLPGAPTITTYHAYAGSLVREHAPLLGRERDARLLTEAAAWQLAHEAVLGYDGPMDQVEWVESTVTSMVVDLAGELAEHLREPEEAIAHLDALVERWERAEASSTRLKAMTDQREALRRRALVLPVVRRYLELKHERGVLDFADQMALAARLAGSAPQVGTGERDRFRVVLLDEFQDTSEAQLVLMTGLFAPDGSEPSPVTAVGDPHQSIYAWRGASATTLATFPERFGDAPVLHLSRSWRNDTAVLDAANEVARPLREASAVPVRPLQARPGAQRGQVWAARVADARAEAQLVAEWVEQRRGDGRFSAAVLCRKRSQFAVIAEALAERGVPHEVVGLGGLLVTSEVADVVALLAVVQDPARGDRLMRLLTGPTCRLGAADVAGLAAWARELGPRAGRAPGTDLAQDSREETTIVDALDQLPEPGWVGSRGETISGRALERLRALASGISTLRGLTGLPLPDLVAHAEQVLGVDVEVLARPGWSPGAARAHLDAFADVAAQFAAGADRSTLGGFLDWVEAAVARERGLERPVVDPTPDAVQILTCHAAKGLEWDVVAVPGLVEGSFPSHNARSRHDAETGEWTLGTVRDSGWLHATEGGVPYPLRGDRHGLPSLGEHGATTKEIEADVTAFKEASGEQLLTEERRLAYVAFTRARRHLLLTSAVWAATGSTPRLASRFFDEVAALPGVHRIADAPMPRDDEANPLLERSRTVTWPSMPPAPERPALGRAAARLADRQGKGGSDESGGDDFAGGASPTSLAGRHELDETIELLLREREAARTPTSPAVTLPEHLSTSSLVAVAGDEASYAAQLRRPMPSPPAPEARRGTDFHAWVEQHYGTTAMVDVLDLPGRADAESDDVDLPALQERFLASEWAERTPVEVELSLEFVLAGRAVRGRVDAVFADPDGGVTIVDWKTGRPPRGSSADGAALQLSVYRLAYARWSGLDPARVRAALFYAGTGETVRPRLLSEEQVAAVLTGEGV</sequence>
<evidence type="ECO:0000259" key="17">
    <source>
        <dbReference type="PROSITE" id="PS51198"/>
    </source>
</evidence>
<evidence type="ECO:0000256" key="8">
    <source>
        <dbReference type="ARBA" id="ARBA00022840"/>
    </source>
</evidence>
<evidence type="ECO:0000256" key="11">
    <source>
        <dbReference type="ARBA" id="ARBA00023235"/>
    </source>
</evidence>
<dbReference type="PROSITE" id="PS51217">
    <property type="entry name" value="UVRD_HELICASE_CTER"/>
    <property type="match status" value="1"/>
</dbReference>
<dbReference type="GO" id="GO:0005524">
    <property type="term" value="F:ATP binding"/>
    <property type="evidence" value="ECO:0007669"/>
    <property type="project" value="UniProtKB-UniRule"/>
</dbReference>
<dbReference type="Gene3D" id="3.90.320.10">
    <property type="match status" value="1"/>
</dbReference>
<keyword evidence="8 15" id="KW-0067">ATP-binding</keyword>
<dbReference type="GO" id="GO:0043138">
    <property type="term" value="F:3'-5' DNA helicase activity"/>
    <property type="evidence" value="ECO:0007669"/>
    <property type="project" value="UniProtKB-EC"/>
</dbReference>
<dbReference type="InterPro" id="IPR013986">
    <property type="entry name" value="DExx_box_DNA_helicase_dom_sf"/>
</dbReference>
<protein>
    <recommendedName>
        <fullName evidence="13">DNA 3'-5' helicase</fullName>
        <ecNumber evidence="13">5.6.2.4</ecNumber>
    </recommendedName>
</protein>
<dbReference type="PANTHER" id="PTHR11070">
    <property type="entry name" value="UVRD / RECB / PCRA DNA HELICASE FAMILY MEMBER"/>
    <property type="match status" value="1"/>
</dbReference>
<evidence type="ECO:0000256" key="16">
    <source>
        <dbReference type="SAM" id="MobiDB-lite"/>
    </source>
</evidence>
<dbReference type="Gene3D" id="3.40.50.300">
    <property type="entry name" value="P-loop containing nucleotide triphosphate hydrolases"/>
    <property type="match status" value="3"/>
</dbReference>
<evidence type="ECO:0000259" key="18">
    <source>
        <dbReference type="PROSITE" id="PS51217"/>
    </source>
</evidence>
<dbReference type="InterPro" id="IPR038726">
    <property type="entry name" value="PDDEXK_AddAB-type"/>
</dbReference>
<dbReference type="EMBL" id="VIUW01000001">
    <property type="protein sequence ID" value="TWD17348.1"/>
    <property type="molecule type" value="Genomic_DNA"/>
</dbReference>
<keyword evidence="10" id="KW-0234">DNA repair</keyword>
<keyword evidence="3 15" id="KW-0547">Nucleotide-binding</keyword>
<dbReference type="RefSeq" id="WP_246074399.1">
    <property type="nucleotide sequence ID" value="NZ_BAAAYT010000002.1"/>
</dbReference>
<evidence type="ECO:0000256" key="1">
    <source>
        <dbReference type="ARBA" id="ARBA00009922"/>
    </source>
</evidence>
<reference evidence="19 20" key="1">
    <citation type="submission" date="2019-06" db="EMBL/GenBank/DDBJ databases">
        <title>Sequencing the genomes of 1000 actinobacteria strains.</title>
        <authorList>
            <person name="Klenk H.-P."/>
        </authorList>
    </citation>
    <scope>NUCLEOTIDE SEQUENCE [LARGE SCALE GENOMIC DNA]</scope>
    <source>
        <strain evidence="19 20">DSM 18935</strain>
    </source>
</reference>
<keyword evidence="11" id="KW-0413">Isomerase</keyword>
<evidence type="ECO:0000313" key="20">
    <source>
        <dbReference type="Proteomes" id="UP000315628"/>
    </source>
</evidence>
<dbReference type="Proteomes" id="UP000315628">
    <property type="component" value="Unassembled WGS sequence"/>
</dbReference>
<dbReference type="AlphaFoldDB" id="A0A560WIG6"/>
<dbReference type="CDD" id="cd17932">
    <property type="entry name" value="DEXQc_UvrD"/>
    <property type="match status" value="1"/>
</dbReference>
<feature type="region of interest" description="Disordered" evidence="16">
    <location>
        <begin position="1"/>
        <end position="40"/>
    </location>
</feature>